<dbReference type="STRING" id="1121439.dsat_2246"/>
<dbReference type="EMBL" id="ATHI01000005">
    <property type="protein sequence ID" value="EPR34883.1"/>
    <property type="molecule type" value="Genomic_DNA"/>
</dbReference>
<dbReference type="InterPro" id="IPR029063">
    <property type="entry name" value="SAM-dependent_MTases_sf"/>
</dbReference>
<dbReference type="PATRIC" id="fig|1121439.3.peg.634"/>
<dbReference type="Proteomes" id="UP000014975">
    <property type="component" value="Unassembled WGS sequence"/>
</dbReference>
<evidence type="ECO:0000313" key="2">
    <source>
        <dbReference type="Proteomes" id="UP000014975"/>
    </source>
</evidence>
<dbReference type="SUPFAM" id="SSF53335">
    <property type="entry name" value="S-adenosyl-L-methionine-dependent methyltransferases"/>
    <property type="match status" value="1"/>
</dbReference>
<gene>
    <name evidence="1" type="ORF">dsat_2246</name>
</gene>
<sequence>MNPVGHNSVTPQTTLPQHLASPPLAACCARLLHRPVLRGPLLDPTAYEDISLREEIDRLAEPGTPIDDAGLVRLLAKYFHAYVHGSHNERLSLADIGLLFDQFHNRRRGADSLENRRDLRAFLLHHGFALCMLADLPKSAHILRQILTAPLSPRAGAPFLGLDIGTGTGVLMLAMHIAARRADFAAPRTIGIERDQTVQERTDALVRTLGVGQAILGDATRPETYADLPEGPVSFVCNETLPSLGRRMWREDFSPISAALFATLGQRLAAAAFFPAALWVGDGQEITVRLGPENAFSPATRPPVRLLKAMAIEMDGGVLPLDRIGRDFAPHVQPPWHERLARRW</sequence>
<name>S7URF1_9BACT</name>
<dbReference type="eggNOG" id="ENOG50317QA">
    <property type="taxonomic scope" value="Bacteria"/>
</dbReference>
<accession>S7URF1</accession>
<comment type="caution">
    <text evidence="1">The sequence shown here is derived from an EMBL/GenBank/DDBJ whole genome shotgun (WGS) entry which is preliminary data.</text>
</comment>
<keyword evidence="2" id="KW-1185">Reference proteome</keyword>
<evidence type="ECO:0000313" key="1">
    <source>
        <dbReference type="EMBL" id="EPR34883.1"/>
    </source>
</evidence>
<dbReference type="OrthoDB" id="5445316at2"/>
<reference evidence="1 2" key="1">
    <citation type="journal article" date="2013" name="Genome Announc.">
        <title>Draft genome sequences for three mercury-methylating, sulfate-reducing bacteria.</title>
        <authorList>
            <person name="Brown S.D."/>
            <person name="Hurt R.A.Jr."/>
            <person name="Gilmour C.C."/>
            <person name="Elias D.A."/>
        </authorList>
    </citation>
    <scope>NUCLEOTIDE SEQUENCE [LARGE SCALE GENOMIC DNA]</scope>
    <source>
        <strain evidence="1 2">DSM 16529</strain>
    </source>
</reference>
<dbReference type="RefSeq" id="WP_020886132.1">
    <property type="nucleotide sequence ID" value="NZ_ATHI01000005.1"/>
</dbReference>
<proteinExistence type="predicted"/>
<dbReference type="Gene3D" id="3.40.50.150">
    <property type="entry name" value="Vaccinia Virus protein VP39"/>
    <property type="match status" value="1"/>
</dbReference>
<protein>
    <submittedName>
        <fullName evidence="1">Uncharacterized protein</fullName>
    </submittedName>
</protein>
<organism evidence="1 2">
    <name type="scientific">Alkalidesulfovibrio alkalitolerans DSM 16529</name>
    <dbReference type="NCBI Taxonomy" id="1121439"/>
    <lineage>
        <taxon>Bacteria</taxon>
        <taxon>Pseudomonadati</taxon>
        <taxon>Thermodesulfobacteriota</taxon>
        <taxon>Desulfovibrionia</taxon>
        <taxon>Desulfovibrionales</taxon>
        <taxon>Desulfovibrionaceae</taxon>
        <taxon>Alkalidesulfovibrio</taxon>
    </lineage>
</organism>
<dbReference type="AlphaFoldDB" id="S7URF1"/>